<dbReference type="Gramene" id="Pp3c21_20710V3.3">
    <property type="protein sequence ID" value="Pp3c21_20710V3.3"/>
    <property type="gene ID" value="Pp3c21_20710"/>
</dbReference>
<dbReference type="AlphaFoldDB" id="A0A7I4FE56"/>
<reference evidence="2 3" key="2">
    <citation type="journal article" date="2018" name="Plant J.">
        <title>The Physcomitrella patens chromosome-scale assembly reveals moss genome structure and evolution.</title>
        <authorList>
            <person name="Lang D."/>
            <person name="Ullrich K.K."/>
            <person name="Murat F."/>
            <person name="Fuchs J."/>
            <person name="Jenkins J."/>
            <person name="Haas F.B."/>
            <person name="Piednoel M."/>
            <person name="Gundlach H."/>
            <person name="Van Bel M."/>
            <person name="Meyberg R."/>
            <person name="Vives C."/>
            <person name="Morata J."/>
            <person name="Symeonidi A."/>
            <person name="Hiss M."/>
            <person name="Muchero W."/>
            <person name="Kamisugi Y."/>
            <person name="Saleh O."/>
            <person name="Blanc G."/>
            <person name="Decker E.L."/>
            <person name="van Gessel N."/>
            <person name="Grimwood J."/>
            <person name="Hayes R.D."/>
            <person name="Graham S.W."/>
            <person name="Gunter L.E."/>
            <person name="McDaniel S.F."/>
            <person name="Hoernstein S.N.W."/>
            <person name="Larsson A."/>
            <person name="Li F.W."/>
            <person name="Perroud P.F."/>
            <person name="Phillips J."/>
            <person name="Ranjan P."/>
            <person name="Rokshar D.S."/>
            <person name="Rothfels C.J."/>
            <person name="Schneider L."/>
            <person name="Shu S."/>
            <person name="Stevenson D.W."/>
            <person name="Thummler F."/>
            <person name="Tillich M."/>
            <person name="Villarreal Aguilar J.C."/>
            <person name="Widiez T."/>
            <person name="Wong G.K."/>
            <person name="Wymore A."/>
            <person name="Zhang Y."/>
            <person name="Zimmer A.D."/>
            <person name="Quatrano R.S."/>
            <person name="Mayer K.F.X."/>
            <person name="Goodstein D."/>
            <person name="Casacuberta J.M."/>
            <person name="Vandepoele K."/>
            <person name="Reski R."/>
            <person name="Cuming A.C."/>
            <person name="Tuskan G.A."/>
            <person name="Maumus F."/>
            <person name="Salse J."/>
            <person name="Schmutz J."/>
            <person name="Rensing S.A."/>
        </authorList>
    </citation>
    <scope>NUCLEOTIDE SEQUENCE [LARGE SCALE GENOMIC DNA]</scope>
    <source>
        <strain evidence="2 3">cv. Gransden 2004</strain>
    </source>
</reference>
<dbReference type="OrthoDB" id="1876167at2759"/>
<proteinExistence type="predicted"/>
<dbReference type="Proteomes" id="UP000006727">
    <property type="component" value="Chromosome 21"/>
</dbReference>
<dbReference type="EMBL" id="ABEU02000021">
    <property type="status" value="NOT_ANNOTATED_CDS"/>
    <property type="molecule type" value="Genomic_DNA"/>
</dbReference>
<dbReference type="PANTHER" id="PTHR34681">
    <property type="entry name" value="UVEAL AUTOANTIGEN WITH COILED-COIL/ANKYRIN"/>
    <property type="match status" value="1"/>
</dbReference>
<dbReference type="InParanoid" id="A0A7I4FE56"/>
<reference evidence="2" key="3">
    <citation type="submission" date="2020-12" db="UniProtKB">
        <authorList>
            <consortium name="EnsemblPlants"/>
        </authorList>
    </citation>
    <scope>IDENTIFICATION</scope>
</reference>
<organism evidence="2 3">
    <name type="scientific">Physcomitrium patens</name>
    <name type="common">Spreading-leaved earth moss</name>
    <name type="synonym">Physcomitrella patens</name>
    <dbReference type="NCBI Taxonomy" id="3218"/>
    <lineage>
        <taxon>Eukaryota</taxon>
        <taxon>Viridiplantae</taxon>
        <taxon>Streptophyta</taxon>
        <taxon>Embryophyta</taxon>
        <taxon>Bryophyta</taxon>
        <taxon>Bryophytina</taxon>
        <taxon>Bryopsida</taxon>
        <taxon>Funariidae</taxon>
        <taxon>Funariales</taxon>
        <taxon>Funariaceae</taxon>
        <taxon>Physcomitrium</taxon>
    </lineage>
</organism>
<gene>
    <name evidence="2" type="primary">LOC112274572</name>
</gene>
<dbReference type="PANTHER" id="PTHR34681:SF2">
    <property type="entry name" value="UVEAL AUTOANTIGEN WITH COILED-COIL_ANKYRIN"/>
    <property type="match status" value="1"/>
</dbReference>
<evidence type="ECO:0000313" key="2">
    <source>
        <dbReference type="EnsemblPlants" id="Pp3c21_20710V3.3"/>
    </source>
</evidence>
<feature type="region of interest" description="Disordered" evidence="1">
    <location>
        <begin position="133"/>
        <end position="164"/>
    </location>
</feature>
<accession>A0A7I4FE56</accession>
<keyword evidence="3" id="KW-1185">Reference proteome</keyword>
<name>A0A7I4FE56_PHYPA</name>
<reference evidence="2 3" key="1">
    <citation type="journal article" date="2008" name="Science">
        <title>The Physcomitrella genome reveals evolutionary insights into the conquest of land by plants.</title>
        <authorList>
            <person name="Rensing S."/>
            <person name="Lang D."/>
            <person name="Zimmer A."/>
            <person name="Terry A."/>
            <person name="Salamov A."/>
            <person name="Shapiro H."/>
            <person name="Nishiyama T."/>
            <person name="Perroud P.-F."/>
            <person name="Lindquist E."/>
            <person name="Kamisugi Y."/>
            <person name="Tanahashi T."/>
            <person name="Sakakibara K."/>
            <person name="Fujita T."/>
            <person name="Oishi K."/>
            <person name="Shin-I T."/>
            <person name="Kuroki Y."/>
            <person name="Toyoda A."/>
            <person name="Suzuki Y."/>
            <person name="Hashimoto A."/>
            <person name="Yamaguchi K."/>
            <person name="Sugano A."/>
            <person name="Kohara Y."/>
            <person name="Fujiyama A."/>
            <person name="Anterola A."/>
            <person name="Aoki S."/>
            <person name="Ashton N."/>
            <person name="Barbazuk W.B."/>
            <person name="Barker E."/>
            <person name="Bennetzen J."/>
            <person name="Bezanilla M."/>
            <person name="Blankenship R."/>
            <person name="Cho S.H."/>
            <person name="Dutcher S."/>
            <person name="Estelle M."/>
            <person name="Fawcett J.A."/>
            <person name="Gundlach H."/>
            <person name="Hanada K."/>
            <person name="Heyl A."/>
            <person name="Hicks K.A."/>
            <person name="Hugh J."/>
            <person name="Lohr M."/>
            <person name="Mayer K."/>
            <person name="Melkozernov A."/>
            <person name="Murata T."/>
            <person name="Nelson D."/>
            <person name="Pils B."/>
            <person name="Prigge M."/>
            <person name="Reiss B."/>
            <person name="Renner T."/>
            <person name="Rombauts S."/>
            <person name="Rushton P."/>
            <person name="Sanderfoot A."/>
            <person name="Schween G."/>
            <person name="Shiu S.-H."/>
            <person name="Stueber K."/>
            <person name="Theodoulou F.L."/>
            <person name="Tu H."/>
            <person name="Van de Peer Y."/>
            <person name="Verrier P.J."/>
            <person name="Waters E."/>
            <person name="Wood A."/>
            <person name="Yang L."/>
            <person name="Cove D."/>
            <person name="Cuming A."/>
            <person name="Hasebe M."/>
            <person name="Lucas S."/>
            <person name="Mishler D.B."/>
            <person name="Reski R."/>
            <person name="Grigoriev I."/>
            <person name="Quatrano R.S."/>
            <person name="Boore J.L."/>
        </authorList>
    </citation>
    <scope>NUCLEOTIDE SEQUENCE [LARGE SCALE GENOMIC DNA]</scope>
    <source>
        <strain evidence="2 3">cv. Gransden 2004</strain>
    </source>
</reference>
<dbReference type="EnsemblPlants" id="Pp3c21_20710V3.3">
    <property type="protein sequence ID" value="Pp3c21_20710V3.3"/>
    <property type="gene ID" value="Pp3c21_20710"/>
</dbReference>
<evidence type="ECO:0000256" key="1">
    <source>
        <dbReference type="SAM" id="MobiDB-lite"/>
    </source>
</evidence>
<protein>
    <submittedName>
        <fullName evidence="2">Uncharacterized protein</fullName>
    </submittedName>
</protein>
<sequence length="164" mass="18774">MDNLVETDPFPSSLPFPIDADTDAFIDELYFRTKNTEGRLPPDSVMNELNESRTELYSRVQTLKKVRTDNFASFIPALCCQDLKDWRGMLDNQVKSYREEIGDLRDSLNSEVERLKTEFKKLRSTLNDQVEKASSKLAELNESEEMPSPKLKAAETSLSDISNE</sequence>
<evidence type="ECO:0000313" key="3">
    <source>
        <dbReference type="Proteomes" id="UP000006727"/>
    </source>
</evidence>